<keyword evidence="2" id="KW-1185">Reference proteome</keyword>
<evidence type="ECO:0000313" key="2">
    <source>
        <dbReference type="Proteomes" id="UP000814033"/>
    </source>
</evidence>
<dbReference type="Proteomes" id="UP000814033">
    <property type="component" value="Unassembled WGS sequence"/>
</dbReference>
<proteinExistence type="predicted"/>
<protein>
    <submittedName>
        <fullName evidence="1">Uncharacterized protein</fullName>
    </submittedName>
</protein>
<accession>A0ACB8RM51</accession>
<comment type="caution">
    <text evidence="1">The sequence shown here is derived from an EMBL/GenBank/DDBJ whole genome shotgun (WGS) entry which is preliminary data.</text>
</comment>
<organism evidence="1 2">
    <name type="scientific">Auriscalpium vulgare</name>
    <dbReference type="NCBI Taxonomy" id="40419"/>
    <lineage>
        <taxon>Eukaryota</taxon>
        <taxon>Fungi</taxon>
        <taxon>Dikarya</taxon>
        <taxon>Basidiomycota</taxon>
        <taxon>Agaricomycotina</taxon>
        <taxon>Agaricomycetes</taxon>
        <taxon>Russulales</taxon>
        <taxon>Auriscalpiaceae</taxon>
        <taxon>Auriscalpium</taxon>
    </lineage>
</organism>
<evidence type="ECO:0000313" key="1">
    <source>
        <dbReference type="EMBL" id="KAI0045044.1"/>
    </source>
</evidence>
<reference evidence="1" key="1">
    <citation type="submission" date="2021-02" db="EMBL/GenBank/DDBJ databases">
        <authorList>
            <consortium name="DOE Joint Genome Institute"/>
            <person name="Ahrendt S."/>
            <person name="Looney B.P."/>
            <person name="Miyauchi S."/>
            <person name="Morin E."/>
            <person name="Drula E."/>
            <person name="Courty P.E."/>
            <person name="Chicoki N."/>
            <person name="Fauchery L."/>
            <person name="Kohler A."/>
            <person name="Kuo A."/>
            <person name="Labutti K."/>
            <person name="Pangilinan J."/>
            <person name="Lipzen A."/>
            <person name="Riley R."/>
            <person name="Andreopoulos W."/>
            <person name="He G."/>
            <person name="Johnson J."/>
            <person name="Barry K.W."/>
            <person name="Grigoriev I.V."/>
            <person name="Nagy L."/>
            <person name="Hibbett D."/>
            <person name="Henrissat B."/>
            <person name="Matheny P.B."/>
            <person name="Labbe J."/>
            <person name="Martin F."/>
        </authorList>
    </citation>
    <scope>NUCLEOTIDE SEQUENCE</scope>
    <source>
        <strain evidence="1">FP105234-sp</strain>
    </source>
</reference>
<reference evidence="1" key="2">
    <citation type="journal article" date="2022" name="New Phytol.">
        <title>Evolutionary transition to the ectomycorrhizal habit in the genomes of a hyperdiverse lineage of mushroom-forming fungi.</title>
        <authorList>
            <person name="Looney B."/>
            <person name="Miyauchi S."/>
            <person name="Morin E."/>
            <person name="Drula E."/>
            <person name="Courty P.E."/>
            <person name="Kohler A."/>
            <person name="Kuo A."/>
            <person name="LaButti K."/>
            <person name="Pangilinan J."/>
            <person name="Lipzen A."/>
            <person name="Riley R."/>
            <person name="Andreopoulos W."/>
            <person name="He G."/>
            <person name="Johnson J."/>
            <person name="Nolan M."/>
            <person name="Tritt A."/>
            <person name="Barry K.W."/>
            <person name="Grigoriev I.V."/>
            <person name="Nagy L.G."/>
            <person name="Hibbett D."/>
            <person name="Henrissat B."/>
            <person name="Matheny P.B."/>
            <person name="Labbe J."/>
            <person name="Martin F.M."/>
        </authorList>
    </citation>
    <scope>NUCLEOTIDE SEQUENCE</scope>
    <source>
        <strain evidence="1">FP105234-sp</strain>
    </source>
</reference>
<name>A0ACB8RM51_9AGAM</name>
<gene>
    <name evidence="1" type="ORF">FA95DRAFT_173081</name>
</gene>
<dbReference type="EMBL" id="MU275963">
    <property type="protein sequence ID" value="KAI0045044.1"/>
    <property type="molecule type" value="Genomic_DNA"/>
</dbReference>
<sequence length="365" mass="40299">MAIEAVAGLVQDSPYHNVVPYSVAAIGALLVWDWLCTFDQEVEYVWSGSWNLGQVLFLLNRYPPFIDTFISLHLLTAVRISAEQCKRQFTAVTWLITSGVLISEFILLLRTYAIWERRRWVLILCCSIAAFLYAPAILVTELEVKSLRFADARTDGRPGCALEHAGSIIFISYVLLMISETIIFVLTAIKAVQHLRRTRSPMVVALYRDGVLFYFYILIVTLANVIVPVAAPSAFANWLATPQRALHSIMCTRVLLSIQRGRFNAATTVAESDRLDTMLSSLWLSSGTAGSGGGSGRLSVVRDSTSDEVPTTDEAIEMETRPINVGGTKDRSKSRRRAGKEKAVDTVAVSVVESDDDAVVGEYPV</sequence>